<dbReference type="EMBL" id="MPUH01000013">
    <property type="protein sequence ID" value="OMJ95386.1"/>
    <property type="molecule type" value="Genomic_DNA"/>
</dbReference>
<reference evidence="3 4" key="1">
    <citation type="submission" date="2016-11" db="EMBL/GenBank/DDBJ databases">
        <title>The macronuclear genome of Stentor coeruleus: a giant cell with tiny introns.</title>
        <authorList>
            <person name="Slabodnick M."/>
            <person name="Ruby J.G."/>
            <person name="Reiff S.B."/>
            <person name="Swart E.C."/>
            <person name="Gosai S."/>
            <person name="Prabakaran S."/>
            <person name="Witkowska E."/>
            <person name="Larue G.E."/>
            <person name="Fisher S."/>
            <person name="Freeman R.M."/>
            <person name="Gunawardena J."/>
            <person name="Chu W."/>
            <person name="Stover N.A."/>
            <person name="Gregory B.D."/>
            <person name="Nowacki M."/>
            <person name="Derisi J."/>
            <person name="Roy S.W."/>
            <person name="Marshall W.F."/>
            <person name="Sood P."/>
        </authorList>
    </citation>
    <scope>NUCLEOTIDE SEQUENCE [LARGE SCALE GENOMIC DNA]</scope>
    <source>
        <strain evidence="3">WM001</strain>
    </source>
</reference>
<dbReference type="GO" id="GO:0005634">
    <property type="term" value="C:nucleus"/>
    <property type="evidence" value="ECO:0007669"/>
    <property type="project" value="TreeGrafter"/>
</dbReference>
<feature type="domain" description="Myb-like" evidence="1">
    <location>
        <begin position="63"/>
        <end position="113"/>
    </location>
</feature>
<dbReference type="InterPro" id="IPR009057">
    <property type="entry name" value="Homeodomain-like_sf"/>
</dbReference>
<dbReference type="PANTHER" id="PTHR45614">
    <property type="entry name" value="MYB PROTEIN-RELATED"/>
    <property type="match status" value="1"/>
</dbReference>
<dbReference type="InterPro" id="IPR001005">
    <property type="entry name" value="SANT/Myb"/>
</dbReference>
<keyword evidence="4" id="KW-1185">Reference proteome</keyword>
<accession>A0A1R2D2E9</accession>
<dbReference type="Pfam" id="PF00249">
    <property type="entry name" value="Myb_DNA-binding"/>
    <property type="match status" value="2"/>
</dbReference>
<evidence type="ECO:0000313" key="3">
    <source>
        <dbReference type="EMBL" id="OMJ95386.1"/>
    </source>
</evidence>
<dbReference type="CDD" id="cd00167">
    <property type="entry name" value="SANT"/>
    <property type="match status" value="2"/>
</dbReference>
<sequence>MSLKENAWTREVRFIKEDNLLYEFVIEKKIRKWTKIANALSENLGVQPRSGKQCRERWHNHLDPDITKDVWSKEEKRQIFELQKKFGNRWSKISKYIPGRTDNSVKNCFYSVIRKNVRKYNKRKPETEKLKGPIKSLLRNPEIKELLFNPKLKLPSNCLKPTTVKKPLESIEIVCPEVTVPAFQTISVPITPSTCTSIYSPHYTQFFNFSDNLGCQDTSSCPMSPLSNLSFLSYGQNAPCNSTLFAGYPGNVFFFNPYDAN</sequence>
<protein>
    <recommendedName>
        <fullName evidence="5">Myb-like DNA-binding domain containing protein</fullName>
    </recommendedName>
</protein>
<dbReference type="PROSITE" id="PS50090">
    <property type="entry name" value="MYB_LIKE"/>
    <property type="match status" value="2"/>
</dbReference>
<feature type="domain" description="HTH myb-type" evidence="2">
    <location>
        <begin position="1"/>
        <end position="62"/>
    </location>
</feature>
<dbReference type="AlphaFoldDB" id="A0A1R2D2E9"/>
<gene>
    <name evidence="3" type="ORF">SteCoe_1308</name>
</gene>
<evidence type="ECO:0008006" key="5">
    <source>
        <dbReference type="Google" id="ProtNLM"/>
    </source>
</evidence>
<feature type="domain" description="Myb-like" evidence="1">
    <location>
        <begin position="16"/>
        <end position="62"/>
    </location>
</feature>
<feature type="domain" description="HTH myb-type" evidence="2">
    <location>
        <begin position="63"/>
        <end position="117"/>
    </location>
</feature>
<dbReference type="PROSITE" id="PS51294">
    <property type="entry name" value="HTH_MYB"/>
    <property type="match status" value="2"/>
</dbReference>
<evidence type="ECO:0000313" key="4">
    <source>
        <dbReference type="Proteomes" id="UP000187209"/>
    </source>
</evidence>
<evidence type="ECO:0000259" key="1">
    <source>
        <dbReference type="PROSITE" id="PS50090"/>
    </source>
</evidence>
<evidence type="ECO:0000259" key="2">
    <source>
        <dbReference type="PROSITE" id="PS51294"/>
    </source>
</evidence>
<dbReference type="Proteomes" id="UP000187209">
    <property type="component" value="Unassembled WGS sequence"/>
</dbReference>
<dbReference type="PANTHER" id="PTHR45614:SF25">
    <property type="entry name" value="MYB PROTEIN"/>
    <property type="match status" value="1"/>
</dbReference>
<dbReference type="OrthoDB" id="2143914at2759"/>
<dbReference type="GO" id="GO:0000978">
    <property type="term" value="F:RNA polymerase II cis-regulatory region sequence-specific DNA binding"/>
    <property type="evidence" value="ECO:0007669"/>
    <property type="project" value="TreeGrafter"/>
</dbReference>
<dbReference type="GO" id="GO:0000981">
    <property type="term" value="F:DNA-binding transcription factor activity, RNA polymerase II-specific"/>
    <property type="evidence" value="ECO:0007669"/>
    <property type="project" value="TreeGrafter"/>
</dbReference>
<comment type="caution">
    <text evidence="3">The sequence shown here is derived from an EMBL/GenBank/DDBJ whole genome shotgun (WGS) entry which is preliminary data.</text>
</comment>
<dbReference type="SUPFAM" id="SSF46689">
    <property type="entry name" value="Homeodomain-like"/>
    <property type="match status" value="2"/>
</dbReference>
<dbReference type="SMART" id="SM00717">
    <property type="entry name" value="SANT"/>
    <property type="match status" value="2"/>
</dbReference>
<proteinExistence type="predicted"/>
<dbReference type="InterPro" id="IPR017930">
    <property type="entry name" value="Myb_dom"/>
</dbReference>
<dbReference type="InterPro" id="IPR050560">
    <property type="entry name" value="MYB_TF"/>
</dbReference>
<organism evidence="3 4">
    <name type="scientific">Stentor coeruleus</name>
    <dbReference type="NCBI Taxonomy" id="5963"/>
    <lineage>
        <taxon>Eukaryota</taxon>
        <taxon>Sar</taxon>
        <taxon>Alveolata</taxon>
        <taxon>Ciliophora</taxon>
        <taxon>Postciliodesmatophora</taxon>
        <taxon>Heterotrichea</taxon>
        <taxon>Heterotrichida</taxon>
        <taxon>Stentoridae</taxon>
        <taxon>Stentor</taxon>
    </lineage>
</organism>
<name>A0A1R2D2E9_9CILI</name>
<dbReference type="Gene3D" id="1.10.10.60">
    <property type="entry name" value="Homeodomain-like"/>
    <property type="match status" value="2"/>
</dbReference>